<gene>
    <name evidence="1" type="ORF">CTRU02_210783</name>
</gene>
<dbReference type="EMBL" id="VUJX02000007">
    <property type="protein sequence ID" value="KAL0933984.1"/>
    <property type="molecule type" value="Genomic_DNA"/>
</dbReference>
<name>A0ACC3YPZ6_COLTU</name>
<accession>A0ACC3YPZ6</accession>
<evidence type="ECO:0000313" key="2">
    <source>
        <dbReference type="Proteomes" id="UP000805649"/>
    </source>
</evidence>
<proteinExistence type="predicted"/>
<comment type="caution">
    <text evidence="1">The sequence shown here is derived from an EMBL/GenBank/DDBJ whole genome shotgun (WGS) entry which is preliminary data.</text>
</comment>
<evidence type="ECO:0000313" key="1">
    <source>
        <dbReference type="EMBL" id="KAL0933984.1"/>
    </source>
</evidence>
<sequence length="405" mass="45037">MQSGKTSKLTLVTSSSGIKEEKRAVPTDSQVAENSGSDRSQDSETERSVSVESETDDEEVEEPFQTPLPVRTRKLKKQKLDGSVDRVNTPSTATTMQSDTDNYLDIEIPTLDDSTIPLSYSGRHRKATPPITDGQSGNESSTPSTPSKPPSKRRRVVSSRGPVPTHAEAVKKVENLTAELKSIIEQHRAQNELYEDLTYENSATPDILDASVRASRHRLQQALHEYKVANCIQRLPASSELPHEIIELRDSHHLAIWEKEKWYANTRAVFWRLSKLDREKSELWQKLQQAKSEMAAALQRESAENGICTTQQSQGNLEPIGMLPGGRPLYKPSPALEKIRQKLEATKKEASEPFYFPGTTDFGNSPTEYAPSPFIASSTGNIASPWPFVKKADTLNKKGVKKGNL</sequence>
<dbReference type="Proteomes" id="UP000805649">
    <property type="component" value="Unassembled WGS sequence"/>
</dbReference>
<protein>
    <submittedName>
        <fullName evidence="1">Uncharacterized protein</fullName>
    </submittedName>
</protein>
<reference evidence="1 2" key="1">
    <citation type="journal article" date="2020" name="Phytopathology">
        <title>Genome Sequence Resources of Colletotrichum truncatum, C. plurivorum, C. musicola, and C. sojae: Four Species Pathogenic to Soybean (Glycine max).</title>
        <authorList>
            <person name="Rogerio F."/>
            <person name="Boufleur T.R."/>
            <person name="Ciampi-Guillardi M."/>
            <person name="Sukno S.A."/>
            <person name="Thon M.R."/>
            <person name="Massola Junior N.S."/>
            <person name="Baroncelli R."/>
        </authorList>
    </citation>
    <scope>NUCLEOTIDE SEQUENCE [LARGE SCALE GENOMIC DNA]</scope>
    <source>
        <strain evidence="1 2">CMES1059</strain>
    </source>
</reference>
<keyword evidence="2" id="KW-1185">Reference proteome</keyword>
<organism evidence="1 2">
    <name type="scientific">Colletotrichum truncatum</name>
    <name type="common">Anthracnose fungus</name>
    <name type="synonym">Colletotrichum capsici</name>
    <dbReference type="NCBI Taxonomy" id="5467"/>
    <lineage>
        <taxon>Eukaryota</taxon>
        <taxon>Fungi</taxon>
        <taxon>Dikarya</taxon>
        <taxon>Ascomycota</taxon>
        <taxon>Pezizomycotina</taxon>
        <taxon>Sordariomycetes</taxon>
        <taxon>Hypocreomycetidae</taxon>
        <taxon>Glomerellales</taxon>
        <taxon>Glomerellaceae</taxon>
        <taxon>Colletotrichum</taxon>
        <taxon>Colletotrichum truncatum species complex</taxon>
    </lineage>
</organism>